<dbReference type="InterPro" id="IPR013785">
    <property type="entry name" value="Aldolase_TIM"/>
</dbReference>
<organism evidence="1 2">
    <name type="scientific">Tanacetum coccineum</name>
    <dbReference type="NCBI Taxonomy" id="301880"/>
    <lineage>
        <taxon>Eukaryota</taxon>
        <taxon>Viridiplantae</taxon>
        <taxon>Streptophyta</taxon>
        <taxon>Embryophyta</taxon>
        <taxon>Tracheophyta</taxon>
        <taxon>Spermatophyta</taxon>
        <taxon>Magnoliopsida</taxon>
        <taxon>eudicotyledons</taxon>
        <taxon>Gunneridae</taxon>
        <taxon>Pentapetalae</taxon>
        <taxon>asterids</taxon>
        <taxon>campanulids</taxon>
        <taxon>Asterales</taxon>
        <taxon>Asteraceae</taxon>
        <taxon>Asteroideae</taxon>
        <taxon>Anthemideae</taxon>
        <taxon>Anthemidinae</taxon>
        <taxon>Tanacetum</taxon>
    </lineage>
</organism>
<protein>
    <submittedName>
        <fullName evidence="1">Peroxisomal (S)-2-hydroxy-acid oxidase GLO4-like protein</fullName>
    </submittedName>
</protein>
<gene>
    <name evidence="1" type="ORF">Tco_0727082</name>
</gene>
<keyword evidence="2" id="KW-1185">Reference proteome</keyword>
<dbReference type="Proteomes" id="UP001151760">
    <property type="component" value="Unassembled WGS sequence"/>
</dbReference>
<proteinExistence type="predicted"/>
<reference evidence="1" key="2">
    <citation type="submission" date="2022-01" db="EMBL/GenBank/DDBJ databases">
        <authorList>
            <person name="Yamashiro T."/>
            <person name="Shiraishi A."/>
            <person name="Satake H."/>
            <person name="Nakayama K."/>
        </authorList>
    </citation>
    <scope>NUCLEOTIDE SEQUENCE</scope>
</reference>
<dbReference type="Gene3D" id="3.20.20.70">
    <property type="entry name" value="Aldolase class I"/>
    <property type="match status" value="1"/>
</dbReference>
<accession>A0ABQ4YIG5</accession>
<name>A0ABQ4YIG5_9ASTR</name>
<evidence type="ECO:0000313" key="1">
    <source>
        <dbReference type="EMBL" id="GJS77201.1"/>
    </source>
</evidence>
<comment type="caution">
    <text evidence="1">The sequence shown here is derived from an EMBL/GenBank/DDBJ whole genome shotgun (WGS) entry which is preliminary data.</text>
</comment>
<reference evidence="1" key="1">
    <citation type="journal article" date="2022" name="Int. J. Mol. Sci.">
        <title>Draft Genome of Tanacetum Coccineum: Genomic Comparison of Closely Related Tanacetum-Family Plants.</title>
        <authorList>
            <person name="Yamashiro T."/>
            <person name="Shiraishi A."/>
            <person name="Nakayama K."/>
            <person name="Satake H."/>
        </authorList>
    </citation>
    <scope>NUCLEOTIDE SEQUENCE</scope>
</reference>
<dbReference type="EMBL" id="BQNB010010430">
    <property type="protein sequence ID" value="GJS77201.1"/>
    <property type="molecule type" value="Genomic_DNA"/>
</dbReference>
<sequence>MERTKKRRIRLDNPVFSRFNAKRKNAARRVMEMFNDELEVTMAVFDSTTFDHITRNHVKTQSDKSHCGL</sequence>
<evidence type="ECO:0000313" key="2">
    <source>
        <dbReference type="Proteomes" id="UP001151760"/>
    </source>
</evidence>